<evidence type="ECO:0000256" key="10">
    <source>
        <dbReference type="RuleBase" id="RU361274"/>
    </source>
</evidence>
<dbReference type="SUPFAM" id="SSF64438">
    <property type="entry name" value="CNF1/YfiH-like putative cysteine hydrolases"/>
    <property type="match status" value="1"/>
</dbReference>
<evidence type="ECO:0000256" key="5">
    <source>
        <dbReference type="ARBA" id="ARBA00022801"/>
    </source>
</evidence>
<evidence type="ECO:0000256" key="7">
    <source>
        <dbReference type="ARBA" id="ARBA00047989"/>
    </source>
</evidence>
<gene>
    <name evidence="11" type="primary">pgeF</name>
    <name evidence="11" type="ORF">GXW71_23255</name>
</gene>
<dbReference type="RefSeq" id="WP_211855074.1">
    <property type="nucleotide sequence ID" value="NZ_JAAGBB010000032.1"/>
</dbReference>
<comment type="similarity">
    <text evidence="2 10">Belongs to the purine nucleoside phosphorylase YfiH/LACC1 family.</text>
</comment>
<dbReference type="EMBL" id="JAAGBB010000032">
    <property type="protein sequence ID" value="MBR0667295.1"/>
    <property type="molecule type" value="Genomic_DNA"/>
</dbReference>
<accession>A0ABS5F408</accession>
<evidence type="ECO:0000313" key="12">
    <source>
        <dbReference type="Proteomes" id="UP001196870"/>
    </source>
</evidence>
<keyword evidence="3" id="KW-0808">Transferase</keyword>
<evidence type="ECO:0000256" key="4">
    <source>
        <dbReference type="ARBA" id="ARBA00022723"/>
    </source>
</evidence>
<keyword evidence="4" id="KW-0479">Metal-binding</keyword>
<comment type="catalytic activity">
    <reaction evidence="1">
        <text>inosine + phosphate = alpha-D-ribose 1-phosphate + hypoxanthine</text>
        <dbReference type="Rhea" id="RHEA:27646"/>
        <dbReference type="ChEBI" id="CHEBI:17368"/>
        <dbReference type="ChEBI" id="CHEBI:17596"/>
        <dbReference type="ChEBI" id="CHEBI:43474"/>
        <dbReference type="ChEBI" id="CHEBI:57720"/>
        <dbReference type="EC" id="2.4.2.1"/>
    </reaction>
    <physiologicalReaction direction="left-to-right" evidence="1">
        <dbReference type="Rhea" id="RHEA:27647"/>
    </physiologicalReaction>
</comment>
<evidence type="ECO:0000313" key="11">
    <source>
        <dbReference type="EMBL" id="MBR0667295.1"/>
    </source>
</evidence>
<dbReference type="PANTHER" id="PTHR30616:SF2">
    <property type="entry name" value="PURINE NUCLEOSIDE PHOSPHORYLASE LACC1"/>
    <property type="match status" value="1"/>
</dbReference>
<comment type="catalytic activity">
    <reaction evidence="8">
        <text>adenosine + phosphate = alpha-D-ribose 1-phosphate + adenine</text>
        <dbReference type="Rhea" id="RHEA:27642"/>
        <dbReference type="ChEBI" id="CHEBI:16335"/>
        <dbReference type="ChEBI" id="CHEBI:16708"/>
        <dbReference type="ChEBI" id="CHEBI:43474"/>
        <dbReference type="ChEBI" id="CHEBI:57720"/>
        <dbReference type="EC" id="2.4.2.1"/>
    </reaction>
    <physiologicalReaction direction="left-to-right" evidence="8">
        <dbReference type="Rhea" id="RHEA:27643"/>
    </physiologicalReaction>
</comment>
<protein>
    <recommendedName>
        <fullName evidence="10">Purine nucleoside phosphorylase</fullName>
    </recommendedName>
</protein>
<dbReference type="InterPro" id="IPR038371">
    <property type="entry name" value="Cu_polyphenol_OxRdtase_sf"/>
</dbReference>
<reference evidence="12" key="1">
    <citation type="journal article" date="2021" name="Syst. Appl. Microbiol.">
        <title>Roseomonas hellenica sp. nov., isolated from roots of wild-growing Alkanna tinctoria.</title>
        <authorList>
            <person name="Rat A."/>
            <person name="Naranjo H.D."/>
            <person name="Lebbe L."/>
            <person name="Cnockaert M."/>
            <person name="Krigas N."/>
            <person name="Grigoriadou K."/>
            <person name="Maloupa E."/>
            <person name="Willems A."/>
        </authorList>
    </citation>
    <scope>NUCLEOTIDE SEQUENCE [LARGE SCALE GENOMIC DNA]</scope>
    <source>
        <strain evidence="12">LMG 31523</strain>
    </source>
</reference>
<dbReference type="NCBIfam" id="TIGR00726">
    <property type="entry name" value="peptidoglycan editing factor PgeF"/>
    <property type="match status" value="1"/>
</dbReference>
<dbReference type="CDD" id="cd16833">
    <property type="entry name" value="YfiH"/>
    <property type="match status" value="1"/>
</dbReference>
<evidence type="ECO:0000256" key="8">
    <source>
        <dbReference type="ARBA" id="ARBA00048968"/>
    </source>
</evidence>
<keyword evidence="12" id="KW-1185">Reference proteome</keyword>
<dbReference type="InterPro" id="IPR011324">
    <property type="entry name" value="Cytotoxic_necrot_fac-like_cat"/>
</dbReference>
<organism evidence="11 12">
    <name type="scientific">Plastoroseomonas hellenica</name>
    <dbReference type="NCBI Taxonomy" id="2687306"/>
    <lineage>
        <taxon>Bacteria</taxon>
        <taxon>Pseudomonadati</taxon>
        <taxon>Pseudomonadota</taxon>
        <taxon>Alphaproteobacteria</taxon>
        <taxon>Acetobacterales</taxon>
        <taxon>Acetobacteraceae</taxon>
        <taxon>Plastoroseomonas</taxon>
    </lineage>
</organism>
<evidence type="ECO:0000256" key="3">
    <source>
        <dbReference type="ARBA" id="ARBA00022679"/>
    </source>
</evidence>
<name>A0ABS5F408_9PROT</name>
<dbReference type="PANTHER" id="PTHR30616">
    <property type="entry name" value="UNCHARACTERIZED PROTEIN YFIH"/>
    <property type="match status" value="1"/>
</dbReference>
<dbReference type="Pfam" id="PF02578">
    <property type="entry name" value="Cu-oxidase_4"/>
    <property type="match status" value="1"/>
</dbReference>
<dbReference type="Proteomes" id="UP001196870">
    <property type="component" value="Unassembled WGS sequence"/>
</dbReference>
<evidence type="ECO:0000256" key="6">
    <source>
        <dbReference type="ARBA" id="ARBA00022833"/>
    </source>
</evidence>
<evidence type="ECO:0000256" key="2">
    <source>
        <dbReference type="ARBA" id="ARBA00007353"/>
    </source>
</evidence>
<keyword evidence="5" id="KW-0378">Hydrolase</keyword>
<evidence type="ECO:0000256" key="1">
    <source>
        <dbReference type="ARBA" id="ARBA00000553"/>
    </source>
</evidence>
<proteinExistence type="inferred from homology"/>
<dbReference type="Gene3D" id="3.60.140.10">
    <property type="entry name" value="CNF1/YfiH-like putative cysteine hydrolases"/>
    <property type="match status" value="1"/>
</dbReference>
<sequence>MTVRPVTAASLAALPHGFFTREGGISEGGFASLNCSLSSADDGARVHENRARAMAALGLAGALLFAVRQVHGARCQVLDEGWDMAAPPEADAIATRRAGVAIGVVTADCAPVLFADADAGVVGAAHAGWRGAVAGVLEATIAAMETLGAERSRIRAAIGPCIRQASYEVAADLRDAVLARDADDACFFANGGRPGRWRFDLAGYCAARLAAAGVAAEVTPEDTLADPARFFSHRRRTLNGEGPIGHQLSAITLGAG</sequence>
<comment type="catalytic activity">
    <reaction evidence="7">
        <text>adenosine + H2O + H(+) = inosine + NH4(+)</text>
        <dbReference type="Rhea" id="RHEA:24408"/>
        <dbReference type="ChEBI" id="CHEBI:15377"/>
        <dbReference type="ChEBI" id="CHEBI:15378"/>
        <dbReference type="ChEBI" id="CHEBI:16335"/>
        <dbReference type="ChEBI" id="CHEBI:17596"/>
        <dbReference type="ChEBI" id="CHEBI:28938"/>
        <dbReference type="EC" id="3.5.4.4"/>
    </reaction>
    <physiologicalReaction direction="left-to-right" evidence="7">
        <dbReference type="Rhea" id="RHEA:24409"/>
    </physiologicalReaction>
</comment>
<evidence type="ECO:0000256" key="9">
    <source>
        <dbReference type="ARBA" id="ARBA00049893"/>
    </source>
</evidence>
<dbReference type="InterPro" id="IPR003730">
    <property type="entry name" value="Cu_polyphenol_OxRdtase"/>
</dbReference>
<comment type="catalytic activity">
    <reaction evidence="9">
        <text>S-methyl-5'-thioadenosine + phosphate = 5-(methylsulfanyl)-alpha-D-ribose 1-phosphate + adenine</text>
        <dbReference type="Rhea" id="RHEA:11852"/>
        <dbReference type="ChEBI" id="CHEBI:16708"/>
        <dbReference type="ChEBI" id="CHEBI:17509"/>
        <dbReference type="ChEBI" id="CHEBI:43474"/>
        <dbReference type="ChEBI" id="CHEBI:58533"/>
        <dbReference type="EC" id="2.4.2.28"/>
    </reaction>
    <physiologicalReaction direction="left-to-right" evidence="9">
        <dbReference type="Rhea" id="RHEA:11853"/>
    </physiologicalReaction>
</comment>
<keyword evidence="6" id="KW-0862">Zinc</keyword>
<comment type="caution">
    <text evidence="11">The sequence shown here is derived from an EMBL/GenBank/DDBJ whole genome shotgun (WGS) entry which is preliminary data.</text>
</comment>